<feature type="transmembrane region" description="Helical" evidence="3">
    <location>
        <begin position="183"/>
        <end position="204"/>
    </location>
</feature>
<keyword evidence="3" id="KW-1133">Transmembrane helix</keyword>
<dbReference type="InterPro" id="IPR036890">
    <property type="entry name" value="HATPase_C_sf"/>
</dbReference>
<accession>A0A5N7J1K5</accession>
<dbReference type="SMART" id="SM00387">
    <property type="entry name" value="HATPase_c"/>
    <property type="match status" value="1"/>
</dbReference>
<evidence type="ECO:0000256" key="1">
    <source>
        <dbReference type="ARBA" id="ARBA00022777"/>
    </source>
</evidence>
<feature type="transmembrane region" description="Helical" evidence="3">
    <location>
        <begin position="152"/>
        <end position="171"/>
    </location>
</feature>
<dbReference type="GO" id="GO:0016301">
    <property type="term" value="F:kinase activity"/>
    <property type="evidence" value="ECO:0007669"/>
    <property type="project" value="UniProtKB-KW"/>
</dbReference>
<dbReference type="EMBL" id="SPSF01000028">
    <property type="protein sequence ID" value="MPQ62563.1"/>
    <property type="molecule type" value="Genomic_DNA"/>
</dbReference>
<dbReference type="InterPro" id="IPR003594">
    <property type="entry name" value="HATPase_dom"/>
</dbReference>
<feature type="transmembrane region" description="Helical" evidence="3">
    <location>
        <begin position="58"/>
        <end position="75"/>
    </location>
</feature>
<dbReference type="PANTHER" id="PTHR40448">
    <property type="entry name" value="TWO-COMPONENT SENSOR HISTIDINE KINASE"/>
    <property type="match status" value="1"/>
</dbReference>
<dbReference type="Gene3D" id="3.30.565.10">
    <property type="entry name" value="Histidine kinase-like ATPase, C-terminal domain"/>
    <property type="match status" value="1"/>
</dbReference>
<keyword evidence="3" id="KW-0472">Membrane</keyword>
<feature type="transmembrane region" description="Helical" evidence="3">
    <location>
        <begin position="35"/>
        <end position="52"/>
    </location>
</feature>
<keyword evidence="2" id="KW-0902">Two-component regulatory system</keyword>
<dbReference type="GO" id="GO:0042802">
    <property type="term" value="F:identical protein binding"/>
    <property type="evidence" value="ECO:0007669"/>
    <property type="project" value="TreeGrafter"/>
</dbReference>
<dbReference type="PROSITE" id="PS50109">
    <property type="entry name" value="HIS_KIN"/>
    <property type="match status" value="1"/>
</dbReference>
<protein>
    <submittedName>
        <fullName evidence="5">GHKL domain-containing protein</fullName>
    </submittedName>
</protein>
<dbReference type="GO" id="GO:0000160">
    <property type="term" value="P:phosphorelay signal transduction system"/>
    <property type="evidence" value="ECO:0007669"/>
    <property type="project" value="UniProtKB-KW"/>
</dbReference>
<keyword evidence="3" id="KW-0812">Transmembrane</keyword>
<gene>
    <name evidence="5" type="ORF">E4V82_10620</name>
</gene>
<evidence type="ECO:0000313" key="6">
    <source>
        <dbReference type="Proteomes" id="UP000342249"/>
    </source>
</evidence>
<evidence type="ECO:0000256" key="3">
    <source>
        <dbReference type="SAM" id="Phobius"/>
    </source>
</evidence>
<feature type="transmembrane region" description="Helical" evidence="3">
    <location>
        <begin position="87"/>
        <end position="105"/>
    </location>
</feature>
<name>A0A5N7J1K5_9CLOT</name>
<organism evidence="5 6">
    <name type="scientific">Clostridium estertheticum</name>
    <dbReference type="NCBI Taxonomy" id="238834"/>
    <lineage>
        <taxon>Bacteria</taxon>
        <taxon>Bacillati</taxon>
        <taxon>Bacillota</taxon>
        <taxon>Clostridia</taxon>
        <taxon>Eubacteriales</taxon>
        <taxon>Clostridiaceae</taxon>
        <taxon>Clostridium</taxon>
    </lineage>
</organism>
<evidence type="ECO:0000313" key="5">
    <source>
        <dbReference type="EMBL" id="MPQ62563.1"/>
    </source>
</evidence>
<reference evidence="5" key="1">
    <citation type="journal article" date="2019" name="Lett. Appl. Microbiol.">
        <title>A case of 'blown pack' spoilage of vacuum-packaged pork likely associated with Clostridium estertheticum in Canada.</title>
        <authorList>
            <person name="Zhang P."/>
            <person name="Ward P."/>
            <person name="McMullen L.M."/>
            <person name="Yang X."/>
        </authorList>
    </citation>
    <scope>NUCLEOTIDE SEQUENCE [LARGE SCALE GENOMIC DNA]</scope>
    <source>
        <strain evidence="5">MA19</strain>
    </source>
</reference>
<comment type="caution">
    <text evidence="5">The sequence shown here is derived from an EMBL/GenBank/DDBJ whole genome shotgun (WGS) entry which is preliminary data.</text>
</comment>
<dbReference type="AlphaFoldDB" id="A0A5N7J1K5"/>
<dbReference type="PANTHER" id="PTHR40448:SF1">
    <property type="entry name" value="TWO-COMPONENT SENSOR HISTIDINE KINASE"/>
    <property type="match status" value="1"/>
</dbReference>
<dbReference type="Pfam" id="PF02518">
    <property type="entry name" value="HATPase_c"/>
    <property type="match status" value="1"/>
</dbReference>
<evidence type="ECO:0000259" key="4">
    <source>
        <dbReference type="PROSITE" id="PS50109"/>
    </source>
</evidence>
<feature type="domain" description="Histidine kinase" evidence="4">
    <location>
        <begin position="232"/>
        <end position="421"/>
    </location>
</feature>
<dbReference type="SUPFAM" id="SSF55874">
    <property type="entry name" value="ATPase domain of HSP90 chaperone/DNA topoisomerase II/histidine kinase"/>
    <property type="match status" value="1"/>
</dbReference>
<keyword evidence="1" id="KW-0808">Transferase</keyword>
<proteinExistence type="predicted"/>
<evidence type="ECO:0000256" key="2">
    <source>
        <dbReference type="ARBA" id="ARBA00023012"/>
    </source>
</evidence>
<feature type="transmembrane region" description="Helical" evidence="3">
    <location>
        <begin position="120"/>
        <end position="140"/>
    </location>
</feature>
<sequence length="421" mass="48750">MVKTITITQNFICTMLEDICILVLWSKFSLRGKNILIKNLFIIIVGSLVTSLTAFDVYFNMIISYSTVIFLVHLFHKKGFIRTTVEYFALLAFLAIMELVSIFIYKSCAGKYQGNFPTNVIMLLLILLFILAICYFTPILKKHLNYDDNMKLLLYFAINLLGYVVILKVIWDYDITVVINNILELLIAIISVLAVNIFLYFYLIKVELEKKEFKVQNKYSEILNNVTEDIRARQHDFKNHLNVIYGLIESTKGVELEYKLKEYIASLNKSMMIMENIVYIKNPILRAIVYIKLNEANKRNIKFLYNINNLHIRNVKDYELSEILNNIIDNAFDALNGHIGEKSVSIKTYLEGESNIIEIMNSGITLKPENIKKIFERGFSTKCGNKRGYGLYNAKKIVERTGGKIQLSLENGFTIFKLFIQ</sequence>
<dbReference type="InterPro" id="IPR005467">
    <property type="entry name" value="His_kinase_dom"/>
</dbReference>
<keyword evidence="1" id="KW-0418">Kinase</keyword>
<dbReference type="Proteomes" id="UP000342249">
    <property type="component" value="Unassembled WGS sequence"/>
</dbReference>
<dbReference type="Gene3D" id="1.10.287.130">
    <property type="match status" value="1"/>
</dbReference>